<dbReference type="Proteomes" id="UP000322110">
    <property type="component" value="Unassembled WGS sequence"/>
</dbReference>
<dbReference type="RefSeq" id="WP_149814171.1">
    <property type="nucleotide sequence ID" value="NZ_VUKA01000029.1"/>
</dbReference>
<organism evidence="2 3">
    <name type="scientific">Teichococcus oryzae</name>
    <dbReference type="NCBI Taxonomy" id="1608942"/>
    <lineage>
        <taxon>Bacteria</taxon>
        <taxon>Pseudomonadati</taxon>
        <taxon>Pseudomonadota</taxon>
        <taxon>Alphaproteobacteria</taxon>
        <taxon>Acetobacterales</taxon>
        <taxon>Roseomonadaceae</taxon>
        <taxon>Roseomonas</taxon>
    </lineage>
</organism>
<dbReference type="OrthoDB" id="7274583at2"/>
<comment type="caution">
    <text evidence="2">The sequence shown here is derived from an EMBL/GenBank/DDBJ whole genome shotgun (WGS) entry which is preliminary data.</text>
</comment>
<evidence type="ECO:0000256" key="1">
    <source>
        <dbReference type="SAM" id="MobiDB-lite"/>
    </source>
</evidence>
<keyword evidence="3" id="KW-1185">Reference proteome</keyword>
<evidence type="ECO:0000313" key="3">
    <source>
        <dbReference type="Proteomes" id="UP000322110"/>
    </source>
</evidence>
<dbReference type="AlphaFoldDB" id="A0A5B2TB26"/>
<protein>
    <recommendedName>
        <fullName evidence="4">DUF2384 domain-containing protein</fullName>
    </recommendedName>
</protein>
<gene>
    <name evidence="2" type="ORF">F0Q34_20225</name>
</gene>
<dbReference type="EMBL" id="VUKA01000029">
    <property type="protein sequence ID" value="KAA2211399.1"/>
    <property type="molecule type" value="Genomic_DNA"/>
</dbReference>
<proteinExistence type="predicted"/>
<accession>A0A5B2TB26</accession>
<evidence type="ECO:0000313" key="2">
    <source>
        <dbReference type="EMBL" id="KAA2211399.1"/>
    </source>
</evidence>
<sequence length="325" mass="34124">MSRASRPAQGSLTLRRRVASLLRLAGGDLADAQQLSKAGSRNAAGLLRAAIGRMITAVLASERGEADSAAIAPRHPLRPRLQALEAALPMREPLRRDGSLAPASEGAVSPQLLLQAGAVLHQLCAAFGVDRDGEEPAATVAPLRPQAPAPPPPAEPPRPPPLRVVAATSTPAAKGQGRGRRAAARPAPSPPPARGASVSKAPAVPAGLTSSAFWTLIDRWQVPDGPALELLGHDGGLTRKKTRPRFKLTPAEAETLQLLQGLDTSLARLAQDPAKWLRQPLKVAPFQGTRPLDWMLRHPGQGTQDLAQHLLQSALRASLKGEGAR</sequence>
<reference evidence="2 3" key="1">
    <citation type="journal article" date="2015" name="Int. J. Syst. Evol. Microbiol.">
        <title>Roseomonas oryzae sp. nov., isolated from paddy rhizosphere soil.</title>
        <authorList>
            <person name="Ramaprasad E.V."/>
            <person name="Sasikala Ch."/>
            <person name="Ramana Ch.V."/>
        </authorList>
    </citation>
    <scope>NUCLEOTIDE SEQUENCE [LARGE SCALE GENOMIC DNA]</scope>
    <source>
        <strain evidence="2 3">KCTC 42542</strain>
    </source>
</reference>
<name>A0A5B2TB26_9PROT</name>
<feature type="region of interest" description="Disordered" evidence="1">
    <location>
        <begin position="142"/>
        <end position="201"/>
    </location>
</feature>
<feature type="compositionally biased region" description="Low complexity" evidence="1">
    <location>
        <begin position="163"/>
        <end position="175"/>
    </location>
</feature>
<feature type="compositionally biased region" description="Pro residues" evidence="1">
    <location>
        <begin position="145"/>
        <end position="162"/>
    </location>
</feature>
<evidence type="ECO:0008006" key="4">
    <source>
        <dbReference type="Google" id="ProtNLM"/>
    </source>
</evidence>